<accession>A0A0A8Y8T4</accession>
<dbReference type="EMBL" id="GBRH01276237">
    <property type="protein sequence ID" value="JAD21658.1"/>
    <property type="molecule type" value="Transcribed_RNA"/>
</dbReference>
<proteinExistence type="predicted"/>
<reference evidence="1" key="2">
    <citation type="journal article" date="2015" name="Data Brief">
        <title>Shoot transcriptome of the giant reed, Arundo donax.</title>
        <authorList>
            <person name="Barrero R.A."/>
            <person name="Guerrero F.D."/>
            <person name="Moolhuijzen P."/>
            <person name="Goolsby J.A."/>
            <person name="Tidwell J."/>
            <person name="Bellgard S.E."/>
            <person name="Bellgard M.I."/>
        </authorList>
    </citation>
    <scope>NUCLEOTIDE SEQUENCE</scope>
    <source>
        <tissue evidence="1">Shoot tissue taken approximately 20 cm above the soil surface</tissue>
    </source>
</reference>
<dbReference type="AlphaFoldDB" id="A0A0A8Y8T4"/>
<evidence type="ECO:0000313" key="1">
    <source>
        <dbReference type="EMBL" id="JAD21658.1"/>
    </source>
</evidence>
<name>A0A0A8Y8T4_ARUDO</name>
<protein>
    <submittedName>
        <fullName evidence="1">Uncharacterized protein</fullName>
    </submittedName>
</protein>
<sequence>MTNQTRSYWSPCQSSYGYAVVVRGA</sequence>
<organism evidence="1">
    <name type="scientific">Arundo donax</name>
    <name type="common">Giant reed</name>
    <name type="synonym">Donax arundinaceus</name>
    <dbReference type="NCBI Taxonomy" id="35708"/>
    <lineage>
        <taxon>Eukaryota</taxon>
        <taxon>Viridiplantae</taxon>
        <taxon>Streptophyta</taxon>
        <taxon>Embryophyta</taxon>
        <taxon>Tracheophyta</taxon>
        <taxon>Spermatophyta</taxon>
        <taxon>Magnoliopsida</taxon>
        <taxon>Liliopsida</taxon>
        <taxon>Poales</taxon>
        <taxon>Poaceae</taxon>
        <taxon>PACMAD clade</taxon>
        <taxon>Arundinoideae</taxon>
        <taxon>Arundineae</taxon>
        <taxon>Arundo</taxon>
    </lineage>
</organism>
<reference evidence="1" key="1">
    <citation type="submission" date="2014-09" db="EMBL/GenBank/DDBJ databases">
        <authorList>
            <person name="Magalhaes I.L.F."/>
            <person name="Oliveira U."/>
            <person name="Santos F.R."/>
            <person name="Vidigal T.H.D.A."/>
            <person name="Brescovit A.D."/>
            <person name="Santos A.J."/>
        </authorList>
    </citation>
    <scope>NUCLEOTIDE SEQUENCE</scope>
    <source>
        <tissue evidence="1">Shoot tissue taken approximately 20 cm above the soil surface</tissue>
    </source>
</reference>